<dbReference type="Proteomes" id="UP001597459">
    <property type="component" value="Unassembled WGS sequence"/>
</dbReference>
<dbReference type="PANTHER" id="PTHR43792:SF16">
    <property type="entry name" value="N-ACETYLTRANSFERASE DOMAIN-CONTAINING PROTEIN"/>
    <property type="match status" value="1"/>
</dbReference>
<evidence type="ECO:0000313" key="2">
    <source>
        <dbReference type="EMBL" id="MFD2592258.1"/>
    </source>
</evidence>
<evidence type="ECO:0000259" key="1">
    <source>
        <dbReference type="Pfam" id="PF13302"/>
    </source>
</evidence>
<comment type="caution">
    <text evidence="2">The sequence shown here is derived from an EMBL/GenBank/DDBJ whole genome shotgun (WGS) entry which is preliminary data.</text>
</comment>
<dbReference type="RefSeq" id="WP_176026926.1">
    <property type="nucleotide sequence ID" value="NZ_JBHSJV010000001.1"/>
</dbReference>
<name>A0ABW5NAB8_9FLAO</name>
<evidence type="ECO:0000313" key="3">
    <source>
        <dbReference type="Proteomes" id="UP001597459"/>
    </source>
</evidence>
<keyword evidence="3" id="KW-1185">Reference proteome</keyword>
<dbReference type="Pfam" id="PF13302">
    <property type="entry name" value="Acetyltransf_3"/>
    <property type="match status" value="1"/>
</dbReference>
<reference evidence="3" key="1">
    <citation type="journal article" date="2019" name="Int. J. Syst. Evol. Microbiol.">
        <title>The Global Catalogue of Microorganisms (GCM) 10K type strain sequencing project: providing services to taxonomists for standard genome sequencing and annotation.</title>
        <authorList>
            <consortium name="The Broad Institute Genomics Platform"/>
            <consortium name="The Broad Institute Genome Sequencing Center for Infectious Disease"/>
            <person name="Wu L."/>
            <person name="Ma J."/>
        </authorList>
    </citation>
    <scope>NUCLEOTIDE SEQUENCE [LARGE SCALE GENOMIC DNA]</scope>
    <source>
        <strain evidence="3">KCTC 42423</strain>
    </source>
</reference>
<accession>A0ABW5NAB8</accession>
<dbReference type="InterPro" id="IPR000182">
    <property type="entry name" value="GNAT_dom"/>
</dbReference>
<keyword evidence="2" id="KW-0012">Acyltransferase</keyword>
<protein>
    <submittedName>
        <fullName evidence="2">GNAT family N-acetyltransferase</fullName>
        <ecNumber evidence="2">2.3.-.-</ecNumber>
    </submittedName>
</protein>
<dbReference type="GO" id="GO:0016746">
    <property type="term" value="F:acyltransferase activity"/>
    <property type="evidence" value="ECO:0007669"/>
    <property type="project" value="UniProtKB-KW"/>
</dbReference>
<dbReference type="PANTHER" id="PTHR43792">
    <property type="entry name" value="GNAT FAMILY, PUTATIVE (AFU_ORTHOLOGUE AFUA_3G00765)-RELATED-RELATED"/>
    <property type="match status" value="1"/>
</dbReference>
<dbReference type="EC" id="2.3.-.-" evidence="2"/>
<keyword evidence="2" id="KW-0808">Transferase</keyword>
<dbReference type="InterPro" id="IPR051531">
    <property type="entry name" value="N-acetyltransferase"/>
</dbReference>
<organism evidence="2 3">
    <name type="scientific">Aquimarina hainanensis</name>
    <dbReference type="NCBI Taxonomy" id="1578017"/>
    <lineage>
        <taxon>Bacteria</taxon>
        <taxon>Pseudomonadati</taxon>
        <taxon>Bacteroidota</taxon>
        <taxon>Flavobacteriia</taxon>
        <taxon>Flavobacteriales</taxon>
        <taxon>Flavobacteriaceae</taxon>
        <taxon>Aquimarina</taxon>
    </lineage>
</organism>
<sequence length="176" mass="20336">MIPTSFPTLSTERLLLKQTTFDDYEALIGLRSDKEVNKYVIRPAATNKKEAQLFIYKISTGFKQKKNIYWGITSKDEQNKMIGSICLWNFSKDYTTAEVGYDLFPTYQNKGIMTEALQTILTYGFQVLNLQKIEAYTHRENIASKRLLTKNNFSLITDKKDADNIHNIVFSIKKTP</sequence>
<feature type="domain" description="N-acetyltransferase" evidence="1">
    <location>
        <begin position="13"/>
        <end position="153"/>
    </location>
</feature>
<dbReference type="SUPFAM" id="SSF55729">
    <property type="entry name" value="Acyl-CoA N-acyltransferases (Nat)"/>
    <property type="match status" value="1"/>
</dbReference>
<dbReference type="InterPro" id="IPR016181">
    <property type="entry name" value="Acyl_CoA_acyltransferase"/>
</dbReference>
<gene>
    <name evidence="2" type="ORF">ACFSTE_15580</name>
</gene>
<dbReference type="EMBL" id="JBHULX010000030">
    <property type="protein sequence ID" value="MFD2592258.1"/>
    <property type="molecule type" value="Genomic_DNA"/>
</dbReference>
<dbReference type="Gene3D" id="3.40.630.30">
    <property type="match status" value="1"/>
</dbReference>
<proteinExistence type="predicted"/>